<dbReference type="Gene3D" id="3.30.450.20">
    <property type="entry name" value="PAS domain"/>
    <property type="match status" value="1"/>
</dbReference>
<comment type="cofactor">
    <cofactor evidence="1">
        <name>Mg(2+)</name>
        <dbReference type="ChEBI" id="CHEBI:18420"/>
    </cofactor>
</comment>
<dbReference type="PANTHER" id="PTHR44757:SF2">
    <property type="entry name" value="BIOFILM ARCHITECTURE MAINTENANCE PROTEIN MBAA"/>
    <property type="match status" value="1"/>
</dbReference>
<feature type="domain" description="EAL" evidence="6">
    <location>
        <begin position="463"/>
        <end position="718"/>
    </location>
</feature>
<feature type="domain" description="Response regulatory" evidence="4">
    <location>
        <begin position="20"/>
        <end position="137"/>
    </location>
</feature>
<comment type="caution">
    <text evidence="8">The sequence shown here is derived from an EMBL/GenBank/DDBJ whole genome shotgun (WGS) entry which is preliminary data.</text>
</comment>
<dbReference type="Gene3D" id="3.20.20.450">
    <property type="entry name" value="EAL domain"/>
    <property type="match status" value="1"/>
</dbReference>
<dbReference type="InterPro" id="IPR000014">
    <property type="entry name" value="PAS"/>
</dbReference>
<dbReference type="PROSITE" id="PS50883">
    <property type="entry name" value="EAL"/>
    <property type="match status" value="1"/>
</dbReference>
<dbReference type="SUPFAM" id="SSF55073">
    <property type="entry name" value="Nucleotide cyclase"/>
    <property type="match status" value="1"/>
</dbReference>
<dbReference type="GO" id="GO:0006355">
    <property type="term" value="P:regulation of DNA-templated transcription"/>
    <property type="evidence" value="ECO:0007669"/>
    <property type="project" value="InterPro"/>
</dbReference>
<name>A0A919BKQ6_9GAMM</name>
<gene>
    <name evidence="8" type="ORF">GCM10017161_28670</name>
</gene>
<dbReference type="CDD" id="cd01948">
    <property type="entry name" value="EAL"/>
    <property type="match status" value="1"/>
</dbReference>
<dbReference type="FunFam" id="3.30.70.270:FF:000001">
    <property type="entry name" value="Diguanylate cyclase domain protein"/>
    <property type="match status" value="1"/>
</dbReference>
<dbReference type="EMBL" id="BNCK01000006">
    <property type="protein sequence ID" value="GHF98436.1"/>
    <property type="molecule type" value="Genomic_DNA"/>
</dbReference>
<dbReference type="PROSITE" id="PS50887">
    <property type="entry name" value="GGDEF"/>
    <property type="match status" value="1"/>
</dbReference>
<dbReference type="InterPro" id="IPR001633">
    <property type="entry name" value="EAL_dom"/>
</dbReference>
<dbReference type="RefSeq" id="WP_189771930.1">
    <property type="nucleotide sequence ID" value="NZ_BNCK01000006.1"/>
</dbReference>
<organism evidence="8 9">
    <name type="scientific">Thalassotalea marina</name>
    <dbReference type="NCBI Taxonomy" id="1673741"/>
    <lineage>
        <taxon>Bacteria</taxon>
        <taxon>Pseudomonadati</taxon>
        <taxon>Pseudomonadota</taxon>
        <taxon>Gammaproteobacteria</taxon>
        <taxon>Alteromonadales</taxon>
        <taxon>Colwelliaceae</taxon>
        <taxon>Thalassotalea</taxon>
    </lineage>
</organism>
<dbReference type="InterPro" id="IPR000160">
    <property type="entry name" value="GGDEF_dom"/>
</dbReference>
<dbReference type="InterPro" id="IPR001789">
    <property type="entry name" value="Sig_transdc_resp-reg_receiver"/>
</dbReference>
<dbReference type="SMART" id="SM00448">
    <property type="entry name" value="REC"/>
    <property type="match status" value="1"/>
</dbReference>
<dbReference type="InterPro" id="IPR013767">
    <property type="entry name" value="PAS_fold"/>
</dbReference>
<accession>A0A919BKQ6</accession>
<dbReference type="SUPFAM" id="SSF141868">
    <property type="entry name" value="EAL domain-like"/>
    <property type="match status" value="1"/>
</dbReference>
<dbReference type="PANTHER" id="PTHR44757">
    <property type="entry name" value="DIGUANYLATE CYCLASE DGCP"/>
    <property type="match status" value="1"/>
</dbReference>
<dbReference type="AlphaFoldDB" id="A0A919BKQ6"/>
<sequence>MNSLAEIEENYLEDEQHQAKILIVDDGQENHRVIERILKNTGAKFYNALSGQEAIKLTLRHDFTLVLLDVMMPIMDGFETAAILRVNEATKDLPIIFITAADQNNTFELQGYELGAVDYLSKPVKATSLLSKVNVFIKLESQRYRLEQTLDDIKRLENRNKLILESVGEGIIGLDIDGKITFLNPAGETILNDSFETGRLRHFFDIIYIDEDDGLKTKWTNTPIFEYCQTGKKFVETAATFKRDKNELFAVEYTATPIVNGGDKLSGIVIAFQDITERKKAEEQLNHLARCDSLTGLLNRHAFGNNLKQMISRAQRNQSSFALLFIDLDKFKQINDTLGHETGDSLLQEVAVRFRSVIRDCDLLSRLGGDEFTLAIEANRNRITGDAIVVSEKLIKVLELPFVIYDHEISIGASIGIAIYPDSGLETSQLMQAADLAMYKAKDKGSNLFQFFTEDMQREAIENIALERRLKAAVANQEFTLVYQPKIDLDKNQVTGVEALLRWQVNGKNILGPDKFIPVIEELGLIEKVSEWVITAACQFSKKINHDSAAAPIKTAINLSLKEIKNPQITTIFSEQLKVHNLPGEYFEIEVTETSMMLEPTQTLEHLNIFNDLGVAIAIDDFGTGYSSLSHLSKLPLDVLKIDKSFCQDIGENQSTESIIKSTIALAHSLNLRVIAEGVETYHQLDFLRKLRCDIVQGYLYSRPLSYEDLIDFIEHFSKDSK</sequence>
<dbReference type="Gene3D" id="3.40.50.2300">
    <property type="match status" value="1"/>
</dbReference>
<dbReference type="Pfam" id="PF00563">
    <property type="entry name" value="EAL"/>
    <property type="match status" value="1"/>
</dbReference>
<reference evidence="8" key="2">
    <citation type="submission" date="2020-09" db="EMBL/GenBank/DDBJ databases">
        <authorList>
            <person name="Sun Q."/>
            <person name="Kim S."/>
        </authorList>
    </citation>
    <scope>NUCLEOTIDE SEQUENCE</scope>
    <source>
        <strain evidence="8">KCTC 42731</strain>
    </source>
</reference>
<evidence type="ECO:0000259" key="6">
    <source>
        <dbReference type="PROSITE" id="PS50883"/>
    </source>
</evidence>
<dbReference type="CDD" id="cd01949">
    <property type="entry name" value="GGDEF"/>
    <property type="match status" value="1"/>
</dbReference>
<evidence type="ECO:0000259" key="5">
    <source>
        <dbReference type="PROSITE" id="PS50113"/>
    </source>
</evidence>
<dbReference type="InterPro" id="IPR043128">
    <property type="entry name" value="Rev_trsase/Diguanyl_cyclase"/>
</dbReference>
<feature type="domain" description="GGDEF" evidence="7">
    <location>
        <begin position="319"/>
        <end position="454"/>
    </location>
</feature>
<dbReference type="Pfam" id="PF00072">
    <property type="entry name" value="Response_reg"/>
    <property type="match status" value="1"/>
</dbReference>
<dbReference type="Proteomes" id="UP000623842">
    <property type="component" value="Unassembled WGS sequence"/>
</dbReference>
<dbReference type="NCBIfam" id="TIGR00254">
    <property type="entry name" value="GGDEF"/>
    <property type="match status" value="1"/>
</dbReference>
<dbReference type="Pfam" id="PF00989">
    <property type="entry name" value="PAS"/>
    <property type="match status" value="1"/>
</dbReference>
<dbReference type="InterPro" id="IPR011006">
    <property type="entry name" value="CheY-like_superfamily"/>
</dbReference>
<evidence type="ECO:0000256" key="3">
    <source>
        <dbReference type="SAM" id="Coils"/>
    </source>
</evidence>
<evidence type="ECO:0000259" key="7">
    <source>
        <dbReference type="PROSITE" id="PS50887"/>
    </source>
</evidence>
<proteinExistence type="predicted"/>
<dbReference type="NCBIfam" id="TIGR00229">
    <property type="entry name" value="sensory_box"/>
    <property type="match status" value="1"/>
</dbReference>
<dbReference type="InterPro" id="IPR029787">
    <property type="entry name" value="Nucleotide_cyclase"/>
</dbReference>
<dbReference type="SMART" id="SM00267">
    <property type="entry name" value="GGDEF"/>
    <property type="match status" value="1"/>
</dbReference>
<dbReference type="SUPFAM" id="SSF55785">
    <property type="entry name" value="PYP-like sensor domain (PAS domain)"/>
    <property type="match status" value="1"/>
</dbReference>
<evidence type="ECO:0000259" key="4">
    <source>
        <dbReference type="PROSITE" id="PS50110"/>
    </source>
</evidence>
<dbReference type="CDD" id="cd00130">
    <property type="entry name" value="PAS"/>
    <property type="match status" value="1"/>
</dbReference>
<keyword evidence="2" id="KW-0597">Phosphoprotein</keyword>
<dbReference type="Gene3D" id="3.30.70.270">
    <property type="match status" value="1"/>
</dbReference>
<dbReference type="InterPro" id="IPR035965">
    <property type="entry name" value="PAS-like_dom_sf"/>
</dbReference>
<dbReference type="SMART" id="SM00091">
    <property type="entry name" value="PAS"/>
    <property type="match status" value="1"/>
</dbReference>
<feature type="domain" description="PAC" evidence="5">
    <location>
        <begin position="235"/>
        <end position="287"/>
    </location>
</feature>
<dbReference type="GO" id="GO:0000160">
    <property type="term" value="P:phosphorelay signal transduction system"/>
    <property type="evidence" value="ECO:0007669"/>
    <property type="project" value="InterPro"/>
</dbReference>
<evidence type="ECO:0000313" key="8">
    <source>
        <dbReference type="EMBL" id="GHF98436.1"/>
    </source>
</evidence>
<feature type="coiled-coil region" evidence="3">
    <location>
        <begin position="139"/>
        <end position="166"/>
    </location>
</feature>
<dbReference type="InterPro" id="IPR000700">
    <property type="entry name" value="PAS-assoc_C"/>
</dbReference>
<dbReference type="SMART" id="SM00052">
    <property type="entry name" value="EAL"/>
    <property type="match status" value="1"/>
</dbReference>
<keyword evidence="3" id="KW-0175">Coiled coil</keyword>
<dbReference type="InterPro" id="IPR035919">
    <property type="entry name" value="EAL_sf"/>
</dbReference>
<reference evidence="8" key="1">
    <citation type="journal article" date="2014" name="Int. J. Syst. Evol. Microbiol.">
        <title>Complete genome sequence of Corynebacterium casei LMG S-19264T (=DSM 44701T), isolated from a smear-ripened cheese.</title>
        <authorList>
            <consortium name="US DOE Joint Genome Institute (JGI-PGF)"/>
            <person name="Walter F."/>
            <person name="Albersmeier A."/>
            <person name="Kalinowski J."/>
            <person name="Ruckert C."/>
        </authorList>
    </citation>
    <scope>NUCLEOTIDE SEQUENCE</scope>
    <source>
        <strain evidence="8">KCTC 42731</strain>
    </source>
</reference>
<evidence type="ECO:0000256" key="2">
    <source>
        <dbReference type="PROSITE-ProRule" id="PRU00169"/>
    </source>
</evidence>
<dbReference type="PROSITE" id="PS50110">
    <property type="entry name" value="RESPONSE_REGULATORY"/>
    <property type="match status" value="1"/>
</dbReference>
<dbReference type="SUPFAM" id="SSF52172">
    <property type="entry name" value="CheY-like"/>
    <property type="match status" value="1"/>
</dbReference>
<dbReference type="InterPro" id="IPR052155">
    <property type="entry name" value="Biofilm_reg_signaling"/>
</dbReference>
<evidence type="ECO:0000256" key="1">
    <source>
        <dbReference type="ARBA" id="ARBA00001946"/>
    </source>
</evidence>
<dbReference type="GO" id="GO:0003824">
    <property type="term" value="F:catalytic activity"/>
    <property type="evidence" value="ECO:0007669"/>
    <property type="project" value="UniProtKB-ARBA"/>
</dbReference>
<feature type="modified residue" description="4-aspartylphosphate" evidence="2">
    <location>
        <position position="69"/>
    </location>
</feature>
<evidence type="ECO:0000313" key="9">
    <source>
        <dbReference type="Proteomes" id="UP000623842"/>
    </source>
</evidence>
<keyword evidence="9" id="KW-1185">Reference proteome</keyword>
<dbReference type="PROSITE" id="PS50113">
    <property type="entry name" value="PAC"/>
    <property type="match status" value="1"/>
</dbReference>
<dbReference type="Pfam" id="PF00990">
    <property type="entry name" value="GGDEF"/>
    <property type="match status" value="1"/>
</dbReference>
<protein>
    <submittedName>
        <fullName evidence="8">Two-component system response regulator</fullName>
    </submittedName>
</protein>